<name>A0A8T0ZT63_9STRA</name>
<comment type="caution">
    <text evidence="1">The sequence shown here is derived from an EMBL/GenBank/DDBJ whole genome shotgun (WGS) entry which is preliminary data.</text>
</comment>
<gene>
    <name evidence="1" type="ORF">PC113_g3510</name>
</gene>
<accession>A0A8T0ZT63</accession>
<evidence type="ECO:0000313" key="1">
    <source>
        <dbReference type="EMBL" id="KAG2865651.1"/>
    </source>
</evidence>
<protein>
    <submittedName>
        <fullName evidence="1">Uncharacterized protein</fullName>
    </submittedName>
</protein>
<reference evidence="1" key="1">
    <citation type="submission" date="2018-10" db="EMBL/GenBank/DDBJ databases">
        <title>Effector identification in a new, highly contiguous assembly of the strawberry crown rot pathogen Phytophthora cactorum.</title>
        <authorList>
            <person name="Armitage A.D."/>
            <person name="Nellist C.F."/>
            <person name="Bates H."/>
            <person name="Vickerstaff R.J."/>
            <person name="Harrison R.J."/>
        </authorList>
    </citation>
    <scope>NUCLEOTIDE SEQUENCE</scope>
    <source>
        <strain evidence="1">15-7</strain>
    </source>
</reference>
<dbReference type="AlphaFoldDB" id="A0A8T0ZT63"/>
<dbReference type="EMBL" id="RCMG01000054">
    <property type="protein sequence ID" value="KAG2865651.1"/>
    <property type="molecule type" value="Genomic_DNA"/>
</dbReference>
<dbReference type="Proteomes" id="UP000735874">
    <property type="component" value="Unassembled WGS sequence"/>
</dbReference>
<sequence>MLCTIKQVRVEPTTCNNKVNKEKRKEFAEALICHTD</sequence>
<proteinExistence type="predicted"/>
<evidence type="ECO:0000313" key="2">
    <source>
        <dbReference type="Proteomes" id="UP000735874"/>
    </source>
</evidence>
<organism evidence="1 2">
    <name type="scientific">Phytophthora cactorum</name>
    <dbReference type="NCBI Taxonomy" id="29920"/>
    <lineage>
        <taxon>Eukaryota</taxon>
        <taxon>Sar</taxon>
        <taxon>Stramenopiles</taxon>
        <taxon>Oomycota</taxon>
        <taxon>Peronosporomycetes</taxon>
        <taxon>Peronosporales</taxon>
        <taxon>Peronosporaceae</taxon>
        <taxon>Phytophthora</taxon>
    </lineage>
</organism>